<keyword evidence="4" id="KW-1185">Reference proteome</keyword>
<keyword evidence="2" id="KW-1133">Transmembrane helix</keyword>
<feature type="transmembrane region" description="Helical" evidence="2">
    <location>
        <begin position="40"/>
        <end position="59"/>
    </location>
</feature>
<organism evidence="3 4">
    <name type="scientific">Saccharopolyspora griseoalba</name>
    <dbReference type="NCBI Taxonomy" id="1431848"/>
    <lineage>
        <taxon>Bacteria</taxon>
        <taxon>Bacillati</taxon>
        <taxon>Actinomycetota</taxon>
        <taxon>Actinomycetes</taxon>
        <taxon>Pseudonocardiales</taxon>
        <taxon>Pseudonocardiaceae</taxon>
        <taxon>Saccharopolyspora</taxon>
    </lineage>
</organism>
<dbReference type="EMBL" id="JBHTCJ010000001">
    <property type="protein sequence ID" value="MFC7339899.1"/>
    <property type="molecule type" value="Genomic_DNA"/>
</dbReference>
<evidence type="ECO:0008006" key="5">
    <source>
        <dbReference type="Google" id="ProtNLM"/>
    </source>
</evidence>
<evidence type="ECO:0000313" key="3">
    <source>
        <dbReference type="EMBL" id="MFC7339899.1"/>
    </source>
</evidence>
<dbReference type="Proteomes" id="UP001596504">
    <property type="component" value="Unassembled WGS sequence"/>
</dbReference>
<comment type="caution">
    <text evidence="3">The sequence shown here is derived from an EMBL/GenBank/DDBJ whole genome shotgun (WGS) entry which is preliminary data.</text>
</comment>
<reference evidence="4" key="1">
    <citation type="journal article" date="2019" name="Int. J. Syst. Evol. Microbiol.">
        <title>The Global Catalogue of Microorganisms (GCM) 10K type strain sequencing project: providing services to taxonomists for standard genome sequencing and annotation.</title>
        <authorList>
            <consortium name="The Broad Institute Genomics Platform"/>
            <consortium name="The Broad Institute Genome Sequencing Center for Infectious Disease"/>
            <person name="Wu L."/>
            <person name="Ma J."/>
        </authorList>
    </citation>
    <scope>NUCLEOTIDE SEQUENCE [LARGE SCALE GENOMIC DNA]</scope>
    <source>
        <strain evidence="4">WLHS5</strain>
    </source>
</reference>
<name>A0ABW2LBN9_9PSEU</name>
<dbReference type="RefSeq" id="WP_380662853.1">
    <property type="nucleotide sequence ID" value="NZ_JBHTCJ010000001.1"/>
</dbReference>
<sequence length="221" mass="23877">MEMMHGAPGPEWVRLLWVVALVGVLATHLWHAWVMPGQPRWWHVGHAATAVAMIAMYSLPHVQHHELYRGGFLLFALAAVAEAGTAVLLRLREGMFNPLWLISTADKMAMTYMMSSPVVRPAVLTGALTAYLVAQAVAWALALWDRVPVLRGARAGSAREPRPGRPQFAERGSTTRGDGSEPLDFGPAPGVGMLAHFTPVTRASLAVMAASMGYMLASSVM</sequence>
<feature type="region of interest" description="Disordered" evidence="1">
    <location>
        <begin position="155"/>
        <end position="183"/>
    </location>
</feature>
<evidence type="ECO:0000313" key="4">
    <source>
        <dbReference type="Proteomes" id="UP001596504"/>
    </source>
</evidence>
<keyword evidence="2" id="KW-0472">Membrane</keyword>
<gene>
    <name evidence="3" type="ORF">ACFQRI_00635</name>
</gene>
<evidence type="ECO:0000256" key="2">
    <source>
        <dbReference type="SAM" id="Phobius"/>
    </source>
</evidence>
<feature type="transmembrane region" description="Helical" evidence="2">
    <location>
        <begin position="12"/>
        <end position="34"/>
    </location>
</feature>
<feature type="transmembrane region" description="Helical" evidence="2">
    <location>
        <begin position="71"/>
        <end position="91"/>
    </location>
</feature>
<evidence type="ECO:0000256" key="1">
    <source>
        <dbReference type="SAM" id="MobiDB-lite"/>
    </source>
</evidence>
<keyword evidence="2" id="KW-0812">Transmembrane</keyword>
<accession>A0ABW2LBN9</accession>
<feature type="transmembrane region" description="Helical" evidence="2">
    <location>
        <begin position="122"/>
        <end position="144"/>
    </location>
</feature>
<proteinExistence type="predicted"/>
<protein>
    <recommendedName>
        <fullName evidence="5">DUF5134 domain-containing protein</fullName>
    </recommendedName>
</protein>